<sequence length="89" mass="10035">MAENTNSYSMYIKSALFEVYHSLDPSTSKLGEGVISDFKVDSESSSQANIFFKLRYVSLSKDGNDPVFLDLLDKCYNQKGILNHLQALF</sequence>
<dbReference type="AlphaFoldDB" id="A0A075ATP0"/>
<organism evidence="1 2">
    <name type="scientific">Rozella allomycis (strain CSF55)</name>
    <dbReference type="NCBI Taxonomy" id="988480"/>
    <lineage>
        <taxon>Eukaryota</taxon>
        <taxon>Fungi</taxon>
        <taxon>Fungi incertae sedis</taxon>
        <taxon>Cryptomycota</taxon>
        <taxon>Cryptomycota incertae sedis</taxon>
        <taxon>Rozella</taxon>
    </lineage>
</organism>
<keyword evidence="2" id="KW-1185">Reference proteome</keyword>
<dbReference type="HOGENOM" id="CLU_2456019_0_0_1"/>
<gene>
    <name evidence="1" type="ORF">O9G_001291</name>
</gene>
<dbReference type="Proteomes" id="UP000030755">
    <property type="component" value="Unassembled WGS sequence"/>
</dbReference>
<dbReference type="EMBL" id="KE561054">
    <property type="protein sequence ID" value="EPZ33540.1"/>
    <property type="molecule type" value="Genomic_DNA"/>
</dbReference>
<evidence type="ECO:0000313" key="1">
    <source>
        <dbReference type="EMBL" id="EPZ33540.1"/>
    </source>
</evidence>
<proteinExistence type="predicted"/>
<protein>
    <submittedName>
        <fullName evidence="1">Uncharacterized protein</fullName>
    </submittedName>
</protein>
<accession>A0A075ATP0</accession>
<evidence type="ECO:0000313" key="2">
    <source>
        <dbReference type="Proteomes" id="UP000030755"/>
    </source>
</evidence>
<reference evidence="1 2" key="1">
    <citation type="journal article" date="2013" name="Curr. Biol.">
        <title>Shared signatures of parasitism and phylogenomics unite Cryptomycota and microsporidia.</title>
        <authorList>
            <person name="James T.Y."/>
            <person name="Pelin A."/>
            <person name="Bonen L."/>
            <person name="Ahrendt S."/>
            <person name="Sain D."/>
            <person name="Corradi N."/>
            <person name="Stajich J.E."/>
        </authorList>
    </citation>
    <scope>NUCLEOTIDE SEQUENCE [LARGE SCALE GENOMIC DNA]</scope>
    <source>
        <strain evidence="1 2">CSF55</strain>
    </source>
</reference>
<name>A0A075ATP0_ROZAC</name>